<dbReference type="Pfam" id="PF04542">
    <property type="entry name" value="Sigma70_r2"/>
    <property type="match status" value="1"/>
</dbReference>
<dbReference type="Pfam" id="PF08281">
    <property type="entry name" value="Sigma70_r4_2"/>
    <property type="match status" value="1"/>
</dbReference>
<dbReference type="InterPro" id="IPR013249">
    <property type="entry name" value="RNA_pol_sigma70_r4_t2"/>
</dbReference>
<evidence type="ECO:0000256" key="1">
    <source>
        <dbReference type="ARBA" id="ARBA00010641"/>
    </source>
</evidence>
<comment type="similarity">
    <text evidence="1">Belongs to the sigma-70 factor family. ECF subfamily.</text>
</comment>
<dbReference type="GO" id="GO:0003677">
    <property type="term" value="F:DNA binding"/>
    <property type="evidence" value="ECO:0007669"/>
    <property type="project" value="InterPro"/>
</dbReference>
<dbReference type="SUPFAM" id="SSF88659">
    <property type="entry name" value="Sigma3 and sigma4 domains of RNA polymerase sigma factors"/>
    <property type="match status" value="1"/>
</dbReference>
<sequence length="174" mass="19173">MPSPSERFTSLFDRTHAALLAYAVRRVTEPADAADVVAETFLIAWRRLDQVPPGDSERPWLFGVARKVLGNTNRSTRRRYAMADRLRAELSTQTVPEPAVPSELGRALAALSADDRELLLLLAWDGLSQEQAAVALGISASTLRVRLHRARGRLRSQLSEPVESHVLTEGVSHA</sequence>
<evidence type="ECO:0000313" key="8">
    <source>
        <dbReference type="Proteomes" id="UP000226079"/>
    </source>
</evidence>
<evidence type="ECO:0000256" key="4">
    <source>
        <dbReference type="ARBA" id="ARBA00023163"/>
    </source>
</evidence>
<dbReference type="SUPFAM" id="SSF88946">
    <property type="entry name" value="Sigma2 domain of RNA polymerase sigma factors"/>
    <property type="match status" value="1"/>
</dbReference>
<feature type="domain" description="RNA polymerase sigma factor 70 region 4 type 2" evidence="6">
    <location>
        <begin position="103"/>
        <end position="154"/>
    </location>
</feature>
<dbReference type="InterPro" id="IPR036388">
    <property type="entry name" value="WH-like_DNA-bd_sf"/>
</dbReference>
<dbReference type="Gene3D" id="1.10.1740.10">
    <property type="match status" value="1"/>
</dbReference>
<dbReference type="InterPro" id="IPR014284">
    <property type="entry name" value="RNA_pol_sigma-70_dom"/>
</dbReference>
<feature type="domain" description="RNA polymerase sigma-70 region 2" evidence="5">
    <location>
        <begin position="11"/>
        <end position="78"/>
    </location>
</feature>
<protein>
    <submittedName>
        <fullName evidence="7">RNA polymerase ECF family sigma subunit</fullName>
    </submittedName>
</protein>
<dbReference type="InterPro" id="IPR013324">
    <property type="entry name" value="RNA_pol_sigma_r3/r4-like"/>
</dbReference>
<accession>A0A2A9CSS2</accession>
<evidence type="ECO:0000256" key="2">
    <source>
        <dbReference type="ARBA" id="ARBA00023015"/>
    </source>
</evidence>
<dbReference type="EMBL" id="PDJC01000001">
    <property type="protein sequence ID" value="PFG16680.1"/>
    <property type="molecule type" value="Genomic_DNA"/>
</dbReference>
<name>A0A2A9CSS2_9ACTN</name>
<dbReference type="AlphaFoldDB" id="A0A2A9CSS2"/>
<evidence type="ECO:0000259" key="5">
    <source>
        <dbReference type="Pfam" id="PF04542"/>
    </source>
</evidence>
<gene>
    <name evidence="7" type="ORF">ATK74_1231</name>
</gene>
<dbReference type="CDD" id="cd06171">
    <property type="entry name" value="Sigma70_r4"/>
    <property type="match status" value="1"/>
</dbReference>
<comment type="caution">
    <text evidence="7">The sequence shown here is derived from an EMBL/GenBank/DDBJ whole genome shotgun (WGS) entry which is preliminary data.</text>
</comment>
<reference evidence="7 8" key="1">
    <citation type="submission" date="2017-10" db="EMBL/GenBank/DDBJ databases">
        <title>Sequencing the genomes of 1000 actinobacteria strains.</title>
        <authorList>
            <person name="Klenk H.-P."/>
        </authorList>
    </citation>
    <scope>NUCLEOTIDE SEQUENCE [LARGE SCALE GENOMIC DNA]</scope>
    <source>
        <strain evidence="7 8">DSM 15597</strain>
    </source>
</reference>
<dbReference type="InterPro" id="IPR039425">
    <property type="entry name" value="RNA_pol_sigma-70-like"/>
</dbReference>
<keyword evidence="8" id="KW-1185">Reference proteome</keyword>
<proteinExistence type="inferred from homology"/>
<dbReference type="GO" id="GO:0016987">
    <property type="term" value="F:sigma factor activity"/>
    <property type="evidence" value="ECO:0007669"/>
    <property type="project" value="UniProtKB-KW"/>
</dbReference>
<keyword evidence="3" id="KW-0731">Sigma factor</keyword>
<organism evidence="7 8">
    <name type="scientific">Propionicimonas paludicola</name>
    <dbReference type="NCBI Taxonomy" id="185243"/>
    <lineage>
        <taxon>Bacteria</taxon>
        <taxon>Bacillati</taxon>
        <taxon>Actinomycetota</taxon>
        <taxon>Actinomycetes</taxon>
        <taxon>Propionibacteriales</taxon>
        <taxon>Nocardioidaceae</taxon>
        <taxon>Propionicimonas</taxon>
    </lineage>
</organism>
<dbReference type="Gene3D" id="1.10.10.10">
    <property type="entry name" value="Winged helix-like DNA-binding domain superfamily/Winged helix DNA-binding domain"/>
    <property type="match status" value="1"/>
</dbReference>
<evidence type="ECO:0000313" key="7">
    <source>
        <dbReference type="EMBL" id="PFG16680.1"/>
    </source>
</evidence>
<dbReference type="NCBIfam" id="TIGR02937">
    <property type="entry name" value="sigma70-ECF"/>
    <property type="match status" value="1"/>
</dbReference>
<dbReference type="PANTHER" id="PTHR43133:SF25">
    <property type="entry name" value="RNA POLYMERASE SIGMA FACTOR RFAY-RELATED"/>
    <property type="match status" value="1"/>
</dbReference>
<evidence type="ECO:0000259" key="6">
    <source>
        <dbReference type="Pfam" id="PF08281"/>
    </source>
</evidence>
<evidence type="ECO:0000256" key="3">
    <source>
        <dbReference type="ARBA" id="ARBA00023082"/>
    </source>
</evidence>
<dbReference type="OrthoDB" id="4184921at2"/>
<dbReference type="GO" id="GO:0006352">
    <property type="term" value="P:DNA-templated transcription initiation"/>
    <property type="evidence" value="ECO:0007669"/>
    <property type="project" value="InterPro"/>
</dbReference>
<keyword evidence="2" id="KW-0805">Transcription regulation</keyword>
<dbReference type="InterPro" id="IPR013325">
    <property type="entry name" value="RNA_pol_sigma_r2"/>
</dbReference>
<dbReference type="Proteomes" id="UP000226079">
    <property type="component" value="Unassembled WGS sequence"/>
</dbReference>
<dbReference type="RefSeq" id="WP_098460193.1">
    <property type="nucleotide sequence ID" value="NZ_PDJC01000001.1"/>
</dbReference>
<dbReference type="PANTHER" id="PTHR43133">
    <property type="entry name" value="RNA POLYMERASE ECF-TYPE SIGMA FACTO"/>
    <property type="match status" value="1"/>
</dbReference>
<dbReference type="InterPro" id="IPR007627">
    <property type="entry name" value="RNA_pol_sigma70_r2"/>
</dbReference>
<keyword evidence="4" id="KW-0804">Transcription</keyword>